<dbReference type="EMBL" id="JAPVOI010000004">
    <property type="protein sequence ID" value="MCZ4092365.1"/>
    <property type="molecule type" value="Genomic_DNA"/>
</dbReference>
<sequence length="89" mass="10232">MKPFERAGNGTHCRLHRLGELELLDPAHGFIDALRAFRLRSEFLDQVVGRQKRVFGRLSIPFQSPVKAFHDIGEVASLLLCCHHIRDQR</sequence>
<gene>
    <name evidence="1" type="ORF">O3W52_20530</name>
</gene>
<organism evidence="1 2">
    <name type="scientific">Sinorhizobium psoraleae</name>
    <dbReference type="NCBI Taxonomy" id="520838"/>
    <lineage>
        <taxon>Bacteria</taxon>
        <taxon>Pseudomonadati</taxon>
        <taxon>Pseudomonadota</taxon>
        <taxon>Alphaproteobacteria</taxon>
        <taxon>Hyphomicrobiales</taxon>
        <taxon>Rhizobiaceae</taxon>
        <taxon>Sinorhizobium/Ensifer group</taxon>
        <taxon>Sinorhizobium</taxon>
    </lineage>
</organism>
<evidence type="ECO:0000313" key="1">
    <source>
        <dbReference type="EMBL" id="MCZ4092365.1"/>
    </source>
</evidence>
<comment type="caution">
    <text evidence="1">The sequence shown here is derived from an EMBL/GenBank/DDBJ whole genome shotgun (WGS) entry which is preliminary data.</text>
</comment>
<evidence type="ECO:0008006" key="3">
    <source>
        <dbReference type="Google" id="ProtNLM"/>
    </source>
</evidence>
<dbReference type="Proteomes" id="UP001079430">
    <property type="component" value="Unassembled WGS sequence"/>
</dbReference>
<dbReference type="RefSeq" id="WP_269282681.1">
    <property type="nucleotide sequence ID" value="NZ_JAPVOI010000004.1"/>
</dbReference>
<evidence type="ECO:0000313" key="2">
    <source>
        <dbReference type="Proteomes" id="UP001079430"/>
    </source>
</evidence>
<protein>
    <recommendedName>
        <fullName evidence="3">Transposase</fullName>
    </recommendedName>
</protein>
<keyword evidence="2" id="KW-1185">Reference proteome</keyword>
<name>A0ABT4KK76_9HYPH</name>
<proteinExistence type="predicted"/>
<reference evidence="1" key="1">
    <citation type="submission" date="2022-10" db="EMBL/GenBank/DDBJ databases">
        <title>Whole genome sequencing of three plant growth promoting bacteria isolated from Vachellia tortilis subsp. raddiana in Morocco.</title>
        <authorList>
            <person name="Hnini M."/>
            <person name="Zouagui R."/>
            <person name="Zouagui H."/>
            <person name="Chemao Elfihri M.-W."/>
            <person name="Ibrahimi A."/>
            <person name="Sbabou L."/>
            <person name="Aurag J."/>
        </authorList>
    </citation>
    <scope>NUCLEOTIDE SEQUENCE</scope>
    <source>
        <strain evidence="1">LMR678</strain>
    </source>
</reference>
<accession>A0ABT4KK76</accession>